<keyword evidence="4" id="KW-1185">Reference proteome</keyword>
<dbReference type="Proteomes" id="UP000034680">
    <property type="component" value="Unassembled WGS sequence"/>
</dbReference>
<keyword evidence="2" id="KW-0472">Membrane</keyword>
<organism evidence="3 4">
    <name type="scientific">Diaporthe ampelina</name>
    <dbReference type="NCBI Taxonomy" id="1214573"/>
    <lineage>
        <taxon>Eukaryota</taxon>
        <taxon>Fungi</taxon>
        <taxon>Dikarya</taxon>
        <taxon>Ascomycota</taxon>
        <taxon>Pezizomycotina</taxon>
        <taxon>Sordariomycetes</taxon>
        <taxon>Sordariomycetidae</taxon>
        <taxon>Diaporthales</taxon>
        <taxon>Diaporthaceae</taxon>
        <taxon>Diaporthe</taxon>
    </lineage>
</organism>
<feature type="region of interest" description="Disordered" evidence="1">
    <location>
        <begin position="221"/>
        <end position="242"/>
    </location>
</feature>
<reference evidence="3 4" key="2">
    <citation type="submission" date="2015-05" db="EMBL/GenBank/DDBJ databases">
        <authorList>
            <person name="Morales-Cruz A."/>
            <person name="Amrine K.C."/>
            <person name="Cantu D."/>
        </authorList>
    </citation>
    <scope>NUCLEOTIDE SEQUENCE [LARGE SCALE GENOMIC DNA]</scope>
    <source>
        <strain evidence="3">DA912</strain>
    </source>
</reference>
<dbReference type="AlphaFoldDB" id="A0A0G2FZP8"/>
<keyword evidence="2" id="KW-1133">Transmembrane helix</keyword>
<dbReference type="OrthoDB" id="5242339at2759"/>
<gene>
    <name evidence="3" type="ORF">UCDDA912_g00677</name>
</gene>
<name>A0A0G2FZP8_9PEZI</name>
<proteinExistence type="predicted"/>
<feature type="transmembrane region" description="Helical" evidence="2">
    <location>
        <begin position="12"/>
        <end position="32"/>
    </location>
</feature>
<protein>
    <submittedName>
        <fullName evidence="3">Uncharacterized protein</fullName>
    </submittedName>
</protein>
<accession>A0A0G2FZP8</accession>
<evidence type="ECO:0000313" key="4">
    <source>
        <dbReference type="Proteomes" id="UP000034680"/>
    </source>
</evidence>
<sequence>MREADKGYFRGMSIAGFFIIVSIMLVFAALLAPARRAWSNQPQKDIAMLDLELGDPERERKRDRGRGLVRALRREPKRDRGMPDPDEYDIFGNPWKIRSSECVTMPEPVHLPVSCGLSPSLDAGDIYPESQRGLVLPDPDTINIPAENEAVPIPEPPPVRPALISFRTLTSLGPRLLRWKAQAALADDDKDEDKGKAVDIEANPGAATEILPPPDLAALSAAAARAARTPPDEPFPKWLITPKASAGPRTPRFFEVGLEDAACCAPPDLDFVAMQHELLARVPISARPGMDRGRTWHPGHGPVEGEPARPAFARNQTAAD</sequence>
<evidence type="ECO:0000313" key="3">
    <source>
        <dbReference type="EMBL" id="KKY39324.1"/>
    </source>
</evidence>
<keyword evidence="2" id="KW-0812">Transmembrane</keyword>
<evidence type="ECO:0000256" key="1">
    <source>
        <dbReference type="SAM" id="MobiDB-lite"/>
    </source>
</evidence>
<reference evidence="3 4" key="1">
    <citation type="submission" date="2015-05" db="EMBL/GenBank/DDBJ databases">
        <title>Distinctive expansion of gene families associated with plant cell wall degradation and secondary metabolism in the genomes of grapevine trunk pathogens.</title>
        <authorList>
            <person name="Lawrence D.P."/>
            <person name="Travadon R."/>
            <person name="Rolshausen P.E."/>
            <person name="Baumgartner K."/>
        </authorList>
    </citation>
    <scope>NUCLEOTIDE SEQUENCE [LARGE SCALE GENOMIC DNA]</scope>
    <source>
        <strain evidence="3">DA912</strain>
    </source>
</reference>
<comment type="caution">
    <text evidence="3">The sequence shown here is derived from an EMBL/GenBank/DDBJ whole genome shotgun (WGS) entry which is preliminary data.</text>
</comment>
<feature type="region of interest" description="Disordered" evidence="1">
    <location>
        <begin position="291"/>
        <end position="320"/>
    </location>
</feature>
<dbReference type="EMBL" id="LCUC01000021">
    <property type="protein sequence ID" value="KKY39324.1"/>
    <property type="molecule type" value="Genomic_DNA"/>
</dbReference>
<evidence type="ECO:0000256" key="2">
    <source>
        <dbReference type="SAM" id="Phobius"/>
    </source>
</evidence>